<dbReference type="EMBL" id="RCCI01000004">
    <property type="protein sequence ID" value="RLJ67917.1"/>
    <property type="molecule type" value="Genomic_DNA"/>
</dbReference>
<evidence type="ECO:0000256" key="2">
    <source>
        <dbReference type="SAM" id="SignalP"/>
    </source>
</evidence>
<feature type="signal peptide" evidence="2">
    <location>
        <begin position="1"/>
        <end position="20"/>
    </location>
</feature>
<name>A0A497XKJ7_9PROT</name>
<organism evidence="4 5">
    <name type="scientific">Sulfurisoma sediminicola</name>
    <dbReference type="NCBI Taxonomy" id="1381557"/>
    <lineage>
        <taxon>Bacteria</taxon>
        <taxon>Pseudomonadati</taxon>
        <taxon>Pseudomonadota</taxon>
        <taxon>Betaproteobacteria</taxon>
        <taxon>Nitrosomonadales</taxon>
        <taxon>Sterolibacteriaceae</taxon>
        <taxon>Sulfurisoma</taxon>
    </lineage>
</organism>
<feature type="domain" description="DUF4124" evidence="3">
    <location>
        <begin position="11"/>
        <end position="63"/>
    </location>
</feature>
<reference evidence="4 5" key="1">
    <citation type="submission" date="2018-10" db="EMBL/GenBank/DDBJ databases">
        <title>Genomic Encyclopedia of Type Strains, Phase IV (KMG-IV): sequencing the most valuable type-strain genomes for metagenomic binning, comparative biology and taxonomic classification.</title>
        <authorList>
            <person name="Goeker M."/>
        </authorList>
    </citation>
    <scope>NUCLEOTIDE SEQUENCE [LARGE SCALE GENOMIC DNA]</scope>
    <source>
        <strain evidence="4 5">DSM 26916</strain>
    </source>
</reference>
<evidence type="ECO:0000313" key="4">
    <source>
        <dbReference type="EMBL" id="RLJ67917.1"/>
    </source>
</evidence>
<feature type="compositionally biased region" description="Low complexity" evidence="1">
    <location>
        <begin position="108"/>
        <end position="121"/>
    </location>
</feature>
<accession>A0A497XKJ7</accession>
<evidence type="ECO:0000259" key="3">
    <source>
        <dbReference type="Pfam" id="PF13511"/>
    </source>
</evidence>
<dbReference type="Proteomes" id="UP000268908">
    <property type="component" value="Unassembled WGS sequence"/>
</dbReference>
<feature type="compositionally biased region" description="Basic and acidic residues" evidence="1">
    <location>
        <begin position="123"/>
        <end position="152"/>
    </location>
</feature>
<keyword evidence="5" id="KW-1185">Reference proteome</keyword>
<evidence type="ECO:0000256" key="1">
    <source>
        <dbReference type="SAM" id="MobiDB-lite"/>
    </source>
</evidence>
<feature type="compositionally biased region" description="Basic and acidic residues" evidence="1">
    <location>
        <begin position="80"/>
        <end position="91"/>
    </location>
</feature>
<protein>
    <submittedName>
        <fullName evidence="4">Uncharacterized protein DUF4124</fullName>
    </submittedName>
</protein>
<feature type="chain" id="PRO_5019852360" evidence="2">
    <location>
        <begin position="21"/>
        <end position="152"/>
    </location>
</feature>
<evidence type="ECO:0000313" key="5">
    <source>
        <dbReference type="Proteomes" id="UP000268908"/>
    </source>
</evidence>
<dbReference type="AlphaFoldDB" id="A0A497XKJ7"/>
<sequence length="152" mass="16448">MMKPRTLLLSLLCLAGPALADTLYKCTDAEGRTTYTNNKGGAKNCAVISRDKPISTYSAPKAQPNAPTPGDFPKVGAGEQKARDGDRRAILEQELASEQKNLDEARKALAQQEAAGPAGQARSPERLKPYQDTVQLHERNIDALKKEMGSLK</sequence>
<proteinExistence type="predicted"/>
<dbReference type="RefSeq" id="WP_243642500.1">
    <property type="nucleotide sequence ID" value="NZ_BHVV01000001.1"/>
</dbReference>
<dbReference type="InterPro" id="IPR025392">
    <property type="entry name" value="DUF4124"/>
</dbReference>
<dbReference type="Pfam" id="PF13511">
    <property type="entry name" value="DUF4124"/>
    <property type="match status" value="1"/>
</dbReference>
<gene>
    <name evidence="4" type="ORF">DFR35_0470</name>
</gene>
<comment type="caution">
    <text evidence="4">The sequence shown here is derived from an EMBL/GenBank/DDBJ whole genome shotgun (WGS) entry which is preliminary data.</text>
</comment>
<feature type="region of interest" description="Disordered" evidence="1">
    <location>
        <begin position="56"/>
        <end position="152"/>
    </location>
</feature>
<keyword evidence="2" id="KW-0732">Signal</keyword>